<proteinExistence type="predicted"/>
<name>A0A449B449_9BACT</name>
<dbReference type="Proteomes" id="UP000290243">
    <property type="component" value="Chromosome"/>
</dbReference>
<dbReference type="EMBL" id="LR215037">
    <property type="protein sequence ID" value="VEU75345.1"/>
    <property type="molecule type" value="Genomic_DNA"/>
</dbReference>
<dbReference type="AlphaFoldDB" id="A0A449B449"/>
<dbReference type="KEGG" id="mmau:NCTC10168_00263"/>
<evidence type="ECO:0000313" key="1">
    <source>
        <dbReference type="EMBL" id="VEU75345.1"/>
    </source>
</evidence>
<keyword evidence="2" id="KW-1185">Reference proteome</keyword>
<evidence type="ECO:0000313" key="2">
    <source>
        <dbReference type="Proteomes" id="UP000290243"/>
    </source>
</evidence>
<sequence length="52" mass="6100">MNENRNKYFIYFISDVNNEKSITIKRISSIEIGNGIPSNYTFNLKKINNKNT</sequence>
<organism evidence="1 2">
    <name type="scientific">Mycoplasmopsis maculosa</name>
    <dbReference type="NCBI Taxonomy" id="114885"/>
    <lineage>
        <taxon>Bacteria</taxon>
        <taxon>Bacillati</taxon>
        <taxon>Mycoplasmatota</taxon>
        <taxon>Mycoplasmoidales</taxon>
        <taxon>Metamycoplasmataceae</taxon>
        <taxon>Mycoplasmopsis</taxon>
    </lineage>
</organism>
<reference evidence="1 2" key="1">
    <citation type="submission" date="2019-01" db="EMBL/GenBank/DDBJ databases">
        <authorList>
            <consortium name="Pathogen Informatics"/>
        </authorList>
    </citation>
    <scope>NUCLEOTIDE SEQUENCE [LARGE SCALE GENOMIC DNA]</scope>
    <source>
        <strain evidence="1 2">NCTC10168</strain>
    </source>
</reference>
<gene>
    <name evidence="1" type="ORF">NCTC10168_00263</name>
</gene>
<accession>A0A449B449</accession>
<protein>
    <submittedName>
        <fullName evidence="1">Uncharacterized protein</fullName>
    </submittedName>
</protein>